<dbReference type="GO" id="GO:0000287">
    <property type="term" value="F:magnesium ion binding"/>
    <property type="evidence" value="ECO:0007669"/>
    <property type="project" value="UniProtKB-UniRule"/>
</dbReference>
<dbReference type="HAMAP" id="MF_01263">
    <property type="entry name" value="CCA_bact_type3"/>
    <property type="match status" value="1"/>
</dbReference>
<dbReference type="PATRIC" id="fig|1285586.5.peg.1903"/>
<dbReference type="Gene3D" id="3.30.460.10">
    <property type="entry name" value="Beta Polymerase, domain 2"/>
    <property type="match status" value="1"/>
</dbReference>
<reference evidence="15 16" key="1">
    <citation type="submission" date="2013-04" db="EMBL/GenBank/DDBJ databases">
        <title>Draft genome of the heavy metal tolerant bacterium Lysinibacillus sphaericus strain OT4b.31.</title>
        <authorList>
            <person name="Pena-Montenegro T.D."/>
            <person name="Dussan J."/>
        </authorList>
    </citation>
    <scope>NUCLEOTIDE SEQUENCE [LARGE SCALE GENOMIC DNA]</scope>
    <source>
        <strain evidence="15 16">OT4b.31</strain>
    </source>
</reference>
<comment type="similarity">
    <text evidence="11">Belongs to the tRNA nucleotidyltransferase/poly(A) polymerase family. Bacterial CCA-adding enzyme type 3 subfamily.</text>
</comment>
<evidence type="ECO:0000259" key="14">
    <source>
        <dbReference type="Pfam" id="PF13735"/>
    </source>
</evidence>
<keyword evidence="8 11" id="KW-0067">ATP-binding</keyword>
<feature type="binding site" evidence="11">
    <location>
        <position position="165"/>
    </location>
    <ligand>
        <name>CTP</name>
        <dbReference type="ChEBI" id="CHEBI:37563"/>
    </ligand>
</feature>
<dbReference type="InterPro" id="IPR043519">
    <property type="entry name" value="NT_sf"/>
</dbReference>
<dbReference type="PANTHER" id="PTHR46173:SF1">
    <property type="entry name" value="CCA TRNA NUCLEOTIDYLTRANSFERASE 1, MITOCHONDRIAL"/>
    <property type="match status" value="1"/>
</dbReference>
<dbReference type="Gene3D" id="1.20.58.560">
    <property type="match status" value="1"/>
</dbReference>
<evidence type="ECO:0000256" key="9">
    <source>
        <dbReference type="ARBA" id="ARBA00022842"/>
    </source>
</evidence>
<dbReference type="SUPFAM" id="SSF81301">
    <property type="entry name" value="Nucleotidyltransferase"/>
    <property type="match status" value="1"/>
</dbReference>
<evidence type="ECO:0000256" key="11">
    <source>
        <dbReference type="HAMAP-Rule" id="MF_01263"/>
    </source>
</evidence>
<feature type="binding site" evidence="11">
    <location>
        <position position="113"/>
    </location>
    <ligand>
        <name>CTP</name>
        <dbReference type="ChEBI" id="CHEBI:37563"/>
    </ligand>
</feature>
<proteinExistence type="inferred from homology"/>
<evidence type="ECO:0000256" key="10">
    <source>
        <dbReference type="ARBA" id="ARBA00022884"/>
    </source>
</evidence>
<dbReference type="PANTHER" id="PTHR46173">
    <property type="entry name" value="CCA TRNA NUCLEOTIDYLTRANSFERASE 1, MITOCHONDRIAL"/>
    <property type="match status" value="1"/>
</dbReference>
<feature type="binding site" evidence="11">
    <location>
        <position position="42"/>
    </location>
    <ligand>
        <name>Mg(2+)</name>
        <dbReference type="ChEBI" id="CHEBI:18420"/>
    </ligand>
</feature>
<evidence type="ECO:0000256" key="5">
    <source>
        <dbReference type="ARBA" id="ARBA00022723"/>
    </source>
</evidence>
<dbReference type="eggNOG" id="COG0617">
    <property type="taxonomic scope" value="Bacteria"/>
</dbReference>
<evidence type="ECO:0000256" key="2">
    <source>
        <dbReference type="ARBA" id="ARBA00022679"/>
    </source>
</evidence>
<dbReference type="GO" id="GO:0004810">
    <property type="term" value="F:CCA tRNA nucleotidyltransferase activity"/>
    <property type="evidence" value="ECO:0007669"/>
    <property type="project" value="UniProtKB-UniRule"/>
</dbReference>
<dbReference type="Pfam" id="PF01743">
    <property type="entry name" value="PolyA_pol"/>
    <property type="match status" value="1"/>
</dbReference>
<evidence type="ECO:0000256" key="8">
    <source>
        <dbReference type="ARBA" id="ARBA00022840"/>
    </source>
</evidence>
<feature type="binding site" evidence="11">
    <location>
        <position position="162"/>
    </location>
    <ligand>
        <name>CTP</name>
        <dbReference type="ChEBI" id="CHEBI:37563"/>
    </ligand>
</feature>
<comment type="cofactor">
    <cofactor evidence="1 11">
        <name>Mg(2+)</name>
        <dbReference type="ChEBI" id="CHEBI:18420"/>
    </cofactor>
</comment>
<evidence type="ECO:0000259" key="13">
    <source>
        <dbReference type="Pfam" id="PF12627"/>
    </source>
</evidence>
<keyword evidence="7 11" id="KW-0692">RNA repair</keyword>
<feature type="binding site" evidence="11">
    <location>
        <position position="156"/>
    </location>
    <ligand>
        <name>CTP</name>
        <dbReference type="ChEBI" id="CHEBI:37563"/>
    </ligand>
</feature>
<dbReference type="InterPro" id="IPR050264">
    <property type="entry name" value="Bact_CCA-adding_enz_type3_sf"/>
</dbReference>
<evidence type="ECO:0000313" key="16">
    <source>
        <dbReference type="Proteomes" id="UP000013911"/>
    </source>
</evidence>
<comment type="function">
    <text evidence="11">Catalyzes the addition and repair of the essential 3'-terminal CCA sequence in tRNAs without using a nucleic acid template. Adds these three nucleotides in the order of C, C, and A to the tRNA nucleotide-73, using CTP and ATP as substrates and producing inorganic pyrophosphate. tRNA 3'-terminal CCA addition is required both for tRNA processing and repair. Also involved in tRNA surveillance by mediating tandem CCA addition to generate a CCACCA at the 3' terminus of unstable tRNAs. While stable tRNAs receive only 3'-terminal CCA, unstable tRNAs are marked with CCACCA and rapidly degraded.</text>
</comment>
<dbReference type="GO" id="GO:0005524">
    <property type="term" value="F:ATP binding"/>
    <property type="evidence" value="ECO:0007669"/>
    <property type="project" value="UniProtKB-UniRule"/>
</dbReference>
<keyword evidence="5 11" id="KW-0479">Metal-binding</keyword>
<comment type="miscellaneous">
    <text evidence="11">A single active site specifically recognizes both ATP and CTP and is responsible for their addition.</text>
</comment>
<dbReference type="AlphaFoldDB" id="R7ZFV8"/>
<dbReference type="InterPro" id="IPR023068">
    <property type="entry name" value="CCA-adding_enz_firmicutes"/>
</dbReference>
<feature type="binding site" evidence="11">
    <location>
        <position position="29"/>
    </location>
    <ligand>
        <name>ATP</name>
        <dbReference type="ChEBI" id="CHEBI:30616"/>
    </ligand>
</feature>
<dbReference type="HOGENOM" id="CLU_015961_3_0_9"/>
<evidence type="ECO:0000256" key="7">
    <source>
        <dbReference type="ARBA" id="ARBA00022800"/>
    </source>
</evidence>
<keyword evidence="4 11" id="KW-0548">Nucleotidyltransferase</keyword>
<dbReference type="EMBL" id="AQPX01000015">
    <property type="protein sequence ID" value="EON72914.1"/>
    <property type="molecule type" value="Genomic_DNA"/>
</dbReference>
<keyword evidence="10 11" id="KW-0694">RNA-binding</keyword>
<dbReference type="GO" id="GO:0160016">
    <property type="term" value="F:CCACCA tRNA nucleotidyltransferase activity"/>
    <property type="evidence" value="ECO:0007669"/>
    <property type="project" value="RHEA"/>
</dbReference>
<evidence type="ECO:0000256" key="3">
    <source>
        <dbReference type="ARBA" id="ARBA00022694"/>
    </source>
</evidence>
<dbReference type="Pfam" id="PF13735">
    <property type="entry name" value="tRNA_NucTran2_2"/>
    <property type="match status" value="1"/>
</dbReference>
<evidence type="ECO:0000313" key="15">
    <source>
        <dbReference type="EMBL" id="EON72914.1"/>
    </source>
</evidence>
<feature type="binding site" evidence="11">
    <location>
        <position position="156"/>
    </location>
    <ligand>
        <name>ATP</name>
        <dbReference type="ChEBI" id="CHEBI:30616"/>
    </ligand>
</feature>
<comment type="catalytic activity">
    <reaction evidence="11">
        <text>a tRNA with a 3' CCA end + 2 CTP + ATP = a tRNA with a 3' CCACCA end + 3 diphosphate</text>
        <dbReference type="Rhea" id="RHEA:76235"/>
        <dbReference type="Rhea" id="RHEA-COMP:10468"/>
        <dbReference type="Rhea" id="RHEA-COMP:18655"/>
        <dbReference type="ChEBI" id="CHEBI:30616"/>
        <dbReference type="ChEBI" id="CHEBI:33019"/>
        <dbReference type="ChEBI" id="CHEBI:37563"/>
        <dbReference type="ChEBI" id="CHEBI:83071"/>
        <dbReference type="ChEBI" id="CHEBI:195187"/>
    </reaction>
</comment>
<comment type="subunit">
    <text evidence="11">Homodimer.</text>
</comment>
<dbReference type="InterPro" id="IPR002646">
    <property type="entry name" value="PolA_pol_head_dom"/>
</dbReference>
<dbReference type="InterPro" id="IPR032810">
    <property type="entry name" value="CCA-adding_enz_C"/>
</dbReference>
<evidence type="ECO:0000256" key="6">
    <source>
        <dbReference type="ARBA" id="ARBA00022741"/>
    </source>
</evidence>
<comment type="catalytic activity">
    <reaction evidence="11">
        <text>a tRNA precursor + 2 CTP + ATP = a tRNA with a 3' CCA end + 3 diphosphate</text>
        <dbReference type="Rhea" id="RHEA:14433"/>
        <dbReference type="Rhea" id="RHEA-COMP:10465"/>
        <dbReference type="Rhea" id="RHEA-COMP:10468"/>
        <dbReference type="ChEBI" id="CHEBI:30616"/>
        <dbReference type="ChEBI" id="CHEBI:33019"/>
        <dbReference type="ChEBI" id="CHEBI:37563"/>
        <dbReference type="ChEBI" id="CHEBI:74896"/>
        <dbReference type="ChEBI" id="CHEBI:83071"/>
        <dbReference type="EC" id="2.7.7.72"/>
    </reaction>
</comment>
<dbReference type="CDD" id="cd05398">
    <property type="entry name" value="NT_ClassII-CCAase"/>
    <property type="match status" value="1"/>
</dbReference>
<protein>
    <recommendedName>
        <fullName evidence="11">CCA-adding enzyme</fullName>
        <ecNumber evidence="11">2.7.7.72</ecNumber>
    </recommendedName>
    <alternativeName>
        <fullName evidence="11">CCA tRNA nucleotidyltransferase</fullName>
    </alternativeName>
    <alternativeName>
        <fullName evidence="11">tRNA CCA-pyrophosphorylase</fullName>
    </alternativeName>
    <alternativeName>
        <fullName evidence="11">tRNA adenylyl-/cytidylyl- transferase</fullName>
    </alternativeName>
    <alternativeName>
        <fullName evidence="11">tRNA nucleotidyltransferase</fullName>
    </alternativeName>
    <alternativeName>
        <fullName evidence="11">tRNA-NT</fullName>
    </alternativeName>
</protein>
<comment type="caution">
    <text evidence="15">The sequence shown here is derived from an EMBL/GenBank/DDBJ whole genome shotgun (WGS) entry which is preliminary data.</text>
</comment>
<feature type="binding site" evidence="11">
    <location>
        <position position="29"/>
    </location>
    <ligand>
        <name>CTP</name>
        <dbReference type="ChEBI" id="CHEBI:37563"/>
    </ligand>
</feature>
<keyword evidence="9 11" id="KW-0460">Magnesium</keyword>
<dbReference type="GO" id="GO:0000049">
    <property type="term" value="F:tRNA binding"/>
    <property type="evidence" value="ECO:0007669"/>
    <property type="project" value="UniProtKB-UniRule"/>
</dbReference>
<dbReference type="RefSeq" id="WP_010858832.1">
    <property type="nucleotide sequence ID" value="NZ_KB933398.1"/>
</dbReference>
<dbReference type="InterPro" id="IPR032828">
    <property type="entry name" value="PolyA_RNA-bd"/>
</dbReference>
<dbReference type="OrthoDB" id="9805698at2"/>
<dbReference type="Pfam" id="PF12627">
    <property type="entry name" value="PolyA_pol_RNAbd"/>
    <property type="match status" value="1"/>
</dbReference>
<dbReference type="NCBIfam" id="NF009814">
    <property type="entry name" value="PRK13299.1"/>
    <property type="match status" value="1"/>
</dbReference>
<evidence type="ECO:0000259" key="12">
    <source>
        <dbReference type="Pfam" id="PF01743"/>
    </source>
</evidence>
<feature type="binding site" evidence="11">
    <location>
        <position position="159"/>
    </location>
    <ligand>
        <name>CTP</name>
        <dbReference type="ChEBI" id="CHEBI:37563"/>
    </ligand>
</feature>
<evidence type="ECO:0000256" key="1">
    <source>
        <dbReference type="ARBA" id="ARBA00001946"/>
    </source>
</evidence>
<feature type="domain" description="tRNA nucleotidyltransferase/poly(A) polymerase RNA and SrmB- binding" evidence="13">
    <location>
        <begin position="171"/>
        <end position="226"/>
    </location>
</feature>
<feature type="binding site" evidence="11">
    <location>
        <position position="32"/>
    </location>
    <ligand>
        <name>ATP</name>
        <dbReference type="ChEBI" id="CHEBI:30616"/>
    </ligand>
</feature>
<dbReference type="GO" id="GO:0042245">
    <property type="term" value="P:RNA repair"/>
    <property type="evidence" value="ECO:0007669"/>
    <property type="project" value="UniProtKB-KW"/>
</dbReference>
<keyword evidence="6 11" id="KW-0547">Nucleotide-binding</keyword>
<feature type="binding site" evidence="11">
    <location>
        <position position="159"/>
    </location>
    <ligand>
        <name>ATP</name>
        <dbReference type="ChEBI" id="CHEBI:30616"/>
    </ligand>
</feature>
<feature type="binding site" evidence="11">
    <location>
        <position position="32"/>
    </location>
    <ligand>
        <name>CTP</name>
        <dbReference type="ChEBI" id="CHEBI:37563"/>
    </ligand>
</feature>
<keyword evidence="3 11" id="KW-0819">tRNA processing</keyword>
<dbReference type="SUPFAM" id="SSF81891">
    <property type="entry name" value="Poly A polymerase C-terminal region-like"/>
    <property type="match status" value="1"/>
</dbReference>
<feature type="domain" description="CCA-adding enzyme C-terminal" evidence="14">
    <location>
        <begin position="247"/>
        <end position="384"/>
    </location>
</feature>
<gene>
    <name evidence="11" type="primary">cca</name>
    <name evidence="15" type="ORF">H131_09403</name>
</gene>
<feature type="binding site" evidence="11">
    <location>
        <position position="165"/>
    </location>
    <ligand>
        <name>ATP</name>
        <dbReference type="ChEBI" id="CHEBI:30616"/>
    </ligand>
</feature>
<organism evidence="15 16">
    <name type="scientific">Lysinibacillus sphaericus OT4b.31</name>
    <dbReference type="NCBI Taxonomy" id="1285586"/>
    <lineage>
        <taxon>Bacteria</taxon>
        <taxon>Bacillati</taxon>
        <taxon>Bacillota</taxon>
        <taxon>Bacilli</taxon>
        <taxon>Bacillales</taxon>
        <taxon>Bacillaceae</taxon>
        <taxon>Lysinibacillus</taxon>
    </lineage>
</organism>
<evidence type="ECO:0000256" key="4">
    <source>
        <dbReference type="ARBA" id="ARBA00022695"/>
    </source>
</evidence>
<dbReference type="Proteomes" id="UP000013911">
    <property type="component" value="Unassembled WGS sequence"/>
</dbReference>
<dbReference type="GO" id="GO:0001680">
    <property type="term" value="P:tRNA 3'-terminal CCA addition"/>
    <property type="evidence" value="ECO:0007669"/>
    <property type="project" value="UniProtKB-UniRule"/>
</dbReference>
<feature type="binding site" evidence="11">
    <location>
        <position position="44"/>
    </location>
    <ligand>
        <name>Mg(2+)</name>
        <dbReference type="ChEBI" id="CHEBI:18420"/>
    </ligand>
</feature>
<name>R7ZFV8_LYSSH</name>
<dbReference type="Gene3D" id="1.10.3090.10">
    <property type="entry name" value="cca-adding enzyme, domain 2"/>
    <property type="match status" value="1"/>
</dbReference>
<sequence length="392" mass="44947">MQNNKEWQAAFSVIEQLEKAGFEAVVVGGAVRDALLGRPVHDVDVATNALPEEVKTVFKRTVDIGIQHGTVLVIVPAAPVEVTTYRTDGEYTDHRRPEVVHFVRSLEEDLQRRDFTMNAIAMRRDGSLVDYYGGQLDIEKGVIRAVGEAKVRFAEDALRMLRAVRFSAQLGFSIEEITLRAMQEKVADIAWIAKERLKAELDKLWLGKDVYNGIKKLQESGLDDYLHGDFHAENWRGFCVQDKLFGWSYFAFIQGENWQDVLRSYRLSKKEMAFVKAVLAACKTLTSGWTNMDYFTYMEEELEAALYFAELRQLDVPKPPYSILEAQTKLPIRERQDLVVNGMDLLKWSGQKRGPWIKEALQAMLEAVVNGELQNDRQQIKEWIEHKYVHEG</sequence>
<keyword evidence="2 11" id="KW-0808">Transferase</keyword>
<dbReference type="EC" id="2.7.7.72" evidence="11"/>
<accession>R7ZFV8</accession>
<dbReference type="Gene3D" id="1.10.246.80">
    <property type="match status" value="1"/>
</dbReference>
<feature type="binding site" evidence="11">
    <location>
        <position position="162"/>
    </location>
    <ligand>
        <name>ATP</name>
        <dbReference type="ChEBI" id="CHEBI:30616"/>
    </ligand>
</feature>
<feature type="binding site" evidence="11">
    <location>
        <position position="113"/>
    </location>
    <ligand>
        <name>ATP</name>
        <dbReference type="ChEBI" id="CHEBI:30616"/>
    </ligand>
</feature>
<feature type="domain" description="Poly A polymerase head" evidence="12">
    <location>
        <begin position="25"/>
        <end position="144"/>
    </location>
</feature>